<gene>
    <name evidence="2" type="ORF">DVK85_06895</name>
</gene>
<reference evidence="2 3" key="1">
    <citation type="submission" date="2018-07" db="EMBL/GenBank/DDBJ databases">
        <title>Complete genome sequence of Flavobacterium arcticum type strain SM1502T.</title>
        <authorList>
            <person name="Li Y."/>
            <person name="Li D.-D."/>
        </authorList>
    </citation>
    <scope>NUCLEOTIDE SEQUENCE [LARGE SCALE GENOMIC DNA]</scope>
    <source>
        <strain evidence="2 3">SM1502</strain>
    </source>
</reference>
<evidence type="ECO:0000313" key="3">
    <source>
        <dbReference type="Proteomes" id="UP000253951"/>
    </source>
</evidence>
<protein>
    <submittedName>
        <fullName evidence="2">Uncharacterized protein</fullName>
    </submittedName>
</protein>
<dbReference type="KEGG" id="fat:DVK85_06895"/>
<name>A0A345HBM4_9FLAO</name>
<organism evidence="2 3">
    <name type="scientific">Flavobacterium arcticum</name>
    <dbReference type="NCBI Taxonomy" id="1784713"/>
    <lineage>
        <taxon>Bacteria</taxon>
        <taxon>Pseudomonadati</taxon>
        <taxon>Bacteroidota</taxon>
        <taxon>Flavobacteriia</taxon>
        <taxon>Flavobacteriales</taxon>
        <taxon>Flavobacteriaceae</taxon>
        <taxon>Flavobacterium</taxon>
    </lineage>
</organism>
<dbReference type="Proteomes" id="UP000253951">
    <property type="component" value="Chromosome"/>
</dbReference>
<feature type="transmembrane region" description="Helical" evidence="1">
    <location>
        <begin position="85"/>
        <end position="104"/>
    </location>
</feature>
<keyword evidence="1" id="KW-1133">Transmembrane helix</keyword>
<proteinExistence type="predicted"/>
<evidence type="ECO:0000256" key="1">
    <source>
        <dbReference type="SAM" id="Phobius"/>
    </source>
</evidence>
<keyword evidence="1" id="KW-0812">Transmembrane</keyword>
<dbReference type="OrthoDB" id="1446628at2"/>
<keyword evidence="1" id="KW-0472">Membrane</keyword>
<accession>A0A345HBM4</accession>
<dbReference type="EMBL" id="CP031188">
    <property type="protein sequence ID" value="AXG73984.1"/>
    <property type="molecule type" value="Genomic_DNA"/>
</dbReference>
<dbReference type="AlphaFoldDB" id="A0A345HBM4"/>
<dbReference type="RefSeq" id="WP_114677743.1">
    <property type="nucleotide sequence ID" value="NZ_CP031188.1"/>
</dbReference>
<evidence type="ECO:0000313" key="2">
    <source>
        <dbReference type="EMBL" id="AXG73984.1"/>
    </source>
</evidence>
<keyword evidence="3" id="KW-1185">Reference proteome</keyword>
<sequence length="105" mass="11769">MTTIDFAVDDTHVTLYNSIAGKETITVNGKTVSEKHSFFGTRHEFTFEDDTYEVITAMQCWQTIGVKVQLRKNGKLIEEKTEGQSMLALLVGTLILVLLLQFLVG</sequence>